<evidence type="ECO:0000313" key="3">
    <source>
        <dbReference type="EMBL" id="SDH47682.1"/>
    </source>
</evidence>
<dbReference type="RefSeq" id="WP_081352656.1">
    <property type="nucleotide sequence ID" value="NZ_FNDO01000006.1"/>
</dbReference>
<dbReference type="AlphaFoldDB" id="A0A1G8CQH7"/>
<protein>
    <submittedName>
        <fullName evidence="3">F5/8 type C domain-containing protein</fullName>
    </submittedName>
</protein>
<proteinExistence type="predicted"/>
<sequence length="159" mass="18089">MKTRMILATMALFLSMGMAQADVRDNGDLDRSEWEITTYSPKGKADNALDDDESTRWTSGIFQEKGDWVVVDMQTAQKFNEIELFQGTSVRDYPRGYEIYVSKDGENWGEAILKGVGTEGEKTVIKLPKAANSRFLKIVQTGVAKNWWSIHELYIRNVK</sequence>
<dbReference type="EMBL" id="FNDO01000006">
    <property type="protein sequence ID" value="SDH47682.1"/>
    <property type="molecule type" value="Genomic_DNA"/>
</dbReference>
<keyword evidence="1" id="KW-0732">Signal</keyword>
<feature type="domain" description="F5/8 type C" evidence="2">
    <location>
        <begin position="11"/>
        <end position="159"/>
    </location>
</feature>
<dbReference type="SUPFAM" id="SSF49785">
    <property type="entry name" value="Galactose-binding domain-like"/>
    <property type="match status" value="1"/>
</dbReference>
<gene>
    <name evidence="3" type="ORF">SAMN05192582_100693</name>
</gene>
<evidence type="ECO:0000313" key="4">
    <source>
        <dbReference type="Proteomes" id="UP000181870"/>
    </source>
</evidence>
<dbReference type="PROSITE" id="PS50022">
    <property type="entry name" value="FA58C_3"/>
    <property type="match status" value="1"/>
</dbReference>
<name>A0A1G8CQH7_BACOV</name>
<accession>A0A1G8CQH7</accession>
<organism evidence="3 4">
    <name type="scientific">Bacteroides ovatus</name>
    <dbReference type="NCBI Taxonomy" id="28116"/>
    <lineage>
        <taxon>Bacteria</taxon>
        <taxon>Pseudomonadati</taxon>
        <taxon>Bacteroidota</taxon>
        <taxon>Bacteroidia</taxon>
        <taxon>Bacteroidales</taxon>
        <taxon>Bacteroidaceae</taxon>
        <taxon>Bacteroides</taxon>
    </lineage>
</organism>
<dbReference type="Proteomes" id="UP000181870">
    <property type="component" value="Unassembled WGS sequence"/>
</dbReference>
<dbReference type="Pfam" id="PF00754">
    <property type="entry name" value="F5_F8_type_C"/>
    <property type="match status" value="1"/>
</dbReference>
<evidence type="ECO:0000256" key="1">
    <source>
        <dbReference type="SAM" id="SignalP"/>
    </source>
</evidence>
<dbReference type="InterPro" id="IPR008979">
    <property type="entry name" value="Galactose-bd-like_sf"/>
</dbReference>
<feature type="signal peptide" evidence="1">
    <location>
        <begin position="1"/>
        <end position="21"/>
    </location>
</feature>
<feature type="chain" id="PRO_5010172310" evidence="1">
    <location>
        <begin position="22"/>
        <end position="159"/>
    </location>
</feature>
<reference evidence="3 4" key="1">
    <citation type="submission" date="2016-10" db="EMBL/GenBank/DDBJ databases">
        <authorList>
            <person name="de Groot N.N."/>
        </authorList>
    </citation>
    <scope>NUCLEOTIDE SEQUENCE [LARGE SCALE GENOMIC DNA]</scope>
    <source>
        <strain evidence="3 4">NLAE-zl-C57</strain>
    </source>
</reference>
<evidence type="ECO:0000259" key="2">
    <source>
        <dbReference type="PROSITE" id="PS50022"/>
    </source>
</evidence>
<dbReference type="InterPro" id="IPR000421">
    <property type="entry name" value="FA58C"/>
</dbReference>
<dbReference type="Gene3D" id="2.60.120.260">
    <property type="entry name" value="Galactose-binding domain-like"/>
    <property type="match status" value="1"/>
</dbReference>